<name>A0A3Q3FB91_9LABR</name>
<dbReference type="Proteomes" id="UP000261660">
    <property type="component" value="Unplaced"/>
</dbReference>
<dbReference type="SUPFAM" id="SSF56436">
    <property type="entry name" value="C-type lectin-like"/>
    <property type="match status" value="2"/>
</dbReference>
<organism evidence="4 5">
    <name type="scientific">Labrus bergylta</name>
    <name type="common">ballan wrasse</name>
    <dbReference type="NCBI Taxonomy" id="56723"/>
    <lineage>
        <taxon>Eukaryota</taxon>
        <taxon>Metazoa</taxon>
        <taxon>Chordata</taxon>
        <taxon>Craniata</taxon>
        <taxon>Vertebrata</taxon>
        <taxon>Euteleostomi</taxon>
        <taxon>Actinopterygii</taxon>
        <taxon>Neopterygii</taxon>
        <taxon>Teleostei</taxon>
        <taxon>Neoteleostei</taxon>
        <taxon>Acanthomorphata</taxon>
        <taxon>Eupercaria</taxon>
        <taxon>Labriformes</taxon>
        <taxon>Labridae</taxon>
        <taxon>Labrus</taxon>
    </lineage>
</organism>
<keyword evidence="1" id="KW-1015">Disulfide bond</keyword>
<dbReference type="GeneTree" id="ENSGT01100000263473"/>
<dbReference type="InParanoid" id="A0A3Q3FB91"/>
<accession>A0A3Q3FB91</accession>
<dbReference type="InterPro" id="IPR018378">
    <property type="entry name" value="C-type_lectin_CS"/>
</dbReference>
<dbReference type="InterPro" id="IPR016186">
    <property type="entry name" value="C-type_lectin-like/link_sf"/>
</dbReference>
<feature type="region of interest" description="Disordered" evidence="2">
    <location>
        <begin position="240"/>
        <end position="261"/>
    </location>
</feature>
<evidence type="ECO:0000313" key="5">
    <source>
        <dbReference type="Proteomes" id="UP000261660"/>
    </source>
</evidence>
<dbReference type="STRING" id="56723.ENSLBEP00000016859"/>
<evidence type="ECO:0000256" key="2">
    <source>
        <dbReference type="SAM" id="MobiDB-lite"/>
    </source>
</evidence>
<evidence type="ECO:0000256" key="1">
    <source>
        <dbReference type="ARBA" id="ARBA00023157"/>
    </source>
</evidence>
<evidence type="ECO:0000313" key="4">
    <source>
        <dbReference type="Ensembl" id="ENSLBEP00000016859.1"/>
    </source>
</evidence>
<dbReference type="PROSITE" id="PS50041">
    <property type="entry name" value="C_TYPE_LECTIN_2"/>
    <property type="match status" value="1"/>
</dbReference>
<dbReference type="InterPro" id="IPR016187">
    <property type="entry name" value="CTDL_fold"/>
</dbReference>
<reference evidence="4" key="1">
    <citation type="submission" date="2025-08" db="UniProtKB">
        <authorList>
            <consortium name="Ensembl"/>
        </authorList>
    </citation>
    <scope>IDENTIFICATION</scope>
</reference>
<dbReference type="InterPro" id="IPR001304">
    <property type="entry name" value="C-type_lectin-like"/>
</dbReference>
<sequence length="261" mass="29971">GLSQYDVLSVTFLVSGQCFLVTCHHIEYHLIEEAKTWDEAQRYCKEKREYTDLATVSDMTDMKRLREIVNTQEAWIGLQNTWNWSDGSNSSFRHWNLGLLKDGVKKECATVLKGEEKWDSAACDKKKPFVCYDGTFSKGLPRLFSPSSESEAVNYCRENHRDLVSITDLHQQRWVEARAKMPQPTMFGWDCATPVLWICGSGSMTIWSPTRIGLTQTESVTILSKRLFILSLKHLNKKKQTGDEEGRKEVRKEGKIVTSHL</sequence>
<dbReference type="Gene3D" id="3.10.100.10">
    <property type="entry name" value="Mannose-Binding Protein A, subunit A"/>
    <property type="match status" value="1"/>
</dbReference>
<dbReference type="Pfam" id="PF00059">
    <property type="entry name" value="Lectin_C"/>
    <property type="match status" value="1"/>
</dbReference>
<feature type="compositionally biased region" description="Basic and acidic residues" evidence="2">
    <location>
        <begin position="240"/>
        <end position="255"/>
    </location>
</feature>
<dbReference type="SMART" id="SM00034">
    <property type="entry name" value="CLECT"/>
    <property type="match status" value="1"/>
</dbReference>
<dbReference type="PANTHER" id="PTHR45784">
    <property type="entry name" value="C-TYPE LECTIN DOMAIN FAMILY 20 MEMBER A-RELATED"/>
    <property type="match status" value="1"/>
</dbReference>
<keyword evidence="5" id="KW-1185">Reference proteome</keyword>
<reference evidence="4" key="2">
    <citation type="submission" date="2025-09" db="UniProtKB">
        <authorList>
            <consortium name="Ensembl"/>
        </authorList>
    </citation>
    <scope>IDENTIFICATION</scope>
</reference>
<dbReference type="AlphaFoldDB" id="A0A3Q3FB91"/>
<feature type="domain" description="C-type lectin" evidence="3">
    <location>
        <begin position="28"/>
        <end position="132"/>
    </location>
</feature>
<dbReference type="PROSITE" id="PS00615">
    <property type="entry name" value="C_TYPE_LECTIN_1"/>
    <property type="match status" value="1"/>
</dbReference>
<dbReference type="Ensembl" id="ENSLBET00000017807.1">
    <property type="protein sequence ID" value="ENSLBEP00000016859.1"/>
    <property type="gene ID" value="ENSLBEG00000012997.1"/>
</dbReference>
<evidence type="ECO:0000259" key="3">
    <source>
        <dbReference type="PROSITE" id="PS50041"/>
    </source>
</evidence>
<protein>
    <recommendedName>
        <fullName evidence="3">C-type lectin domain-containing protein</fullName>
    </recommendedName>
</protein>
<dbReference type="PANTHER" id="PTHR45784:SF3">
    <property type="entry name" value="C-TYPE LECTIN DOMAIN FAMILY 4 MEMBER K-LIKE-RELATED"/>
    <property type="match status" value="1"/>
</dbReference>
<proteinExistence type="predicted"/>